<name>A0A8A1LJB9_AJEC8</name>
<evidence type="ECO:0000313" key="1">
    <source>
        <dbReference type="EMBL" id="QSS53055.1"/>
    </source>
</evidence>
<dbReference type="Proteomes" id="UP000663419">
    <property type="component" value="Chromosome 3"/>
</dbReference>
<sequence length="81" mass="8767">MKGNIADSLIKMAMDVAAPAALSKNTGAPKWSAYTNAVELERISFVAIWCFGYDCSLKGPRAGILLLFSFFFPKSSNLESS</sequence>
<evidence type="ECO:0000313" key="2">
    <source>
        <dbReference type="Proteomes" id="UP000663419"/>
    </source>
</evidence>
<reference evidence="1" key="1">
    <citation type="submission" date="2021-01" db="EMBL/GenBank/DDBJ databases">
        <title>Chromosome-level genome assembly of a human fungal pathogen reveals clustering of transcriptionally co-regulated genes.</title>
        <authorList>
            <person name="Voorhies M."/>
            <person name="Cohen S."/>
            <person name="Shea T.P."/>
            <person name="Petrus S."/>
            <person name="Munoz J.F."/>
            <person name="Poplawski S."/>
            <person name="Goldman W.E."/>
            <person name="Michael T."/>
            <person name="Cuomo C.A."/>
            <person name="Sil A."/>
            <person name="Beyhan S."/>
        </authorList>
    </citation>
    <scope>NUCLEOTIDE SEQUENCE</scope>
    <source>
        <strain evidence="1">H88</strain>
    </source>
</reference>
<organism evidence="1 2">
    <name type="scientific">Ajellomyces capsulatus (strain H88)</name>
    <name type="common">Darling's disease fungus</name>
    <name type="synonym">Histoplasma capsulatum</name>
    <dbReference type="NCBI Taxonomy" id="544711"/>
    <lineage>
        <taxon>Eukaryota</taxon>
        <taxon>Fungi</taxon>
        <taxon>Dikarya</taxon>
        <taxon>Ascomycota</taxon>
        <taxon>Pezizomycotina</taxon>
        <taxon>Eurotiomycetes</taxon>
        <taxon>Eurotiomycetidae</taxon>
        <taxon>Onygenales</taxon>
        <taxon>Ajellomycetaceae</taxon>
        <taxon>Histoplasma</taxon>
    </lineage>
</organism>
<proteinExistence type="predicted"/>
<protein>
    <submittedName>
        <fullName evidence="1">Uncharacterized protein</fullName>
    </submittedName>
</protein>
<dbReference type="EMBL" id="CP069104">
    <property type="protein sequence ID" value="QSS53055.1"/>
    <property type="molecule type" value="Genomic_DNA"/>
</dbReference>
<dbReference type="VEuPathDB" id="FungiDB:I7I53_00196"/>
<accession>A0A8A1LJB9</accession>
<dbReference type="AlphaFoldDB" id="A0A8A1LJB9"/>
<gene>
    <name evidence="1" type="ORF">I7I53_00196</name>
</gene>